<dbReference type="Proteomes" id="UP000178656">
    <property type="component" value="Unassembled WGS sequence"/>
</dbReference>
<organism evidence="4 5">
    <name type="scientific">Candidatus Falkowbacteria bacterium RIFOXYC2_FULL_48_21</name>
    <dbReference type="NCBI Taxonomy" id="1798005"/>
    <lineage>
        <taxon>Bacteria</taxon>
        <taxon>Candidatus Falkowiibacteriota</taxon>
    </lineage>
</organism>
<evidence type="ECO:0000313" key="5">
    <source>
        <dbReference type="Proteomes" id="UP000178656"/>
    </source>
</evidence>
<accession>A0A1F5T587</accession>
<name>A0A1F5T587_9BACT</name>
<dbReference type="GO" id="GO:0000027">
    <property type="term" value="P:ribosomal large subunit assembly"/>
    <property type="evidence" value="ECO:0007669"/>
    <property type="project" value="TreeGrafter"/>
</dbReference>
<keyword evidence="1" id="KW-0547">Nucleotide-binding</keyword>
<dbReference type="GO" id="GO:0016887">
    <property type="term" value="F:ATP hydrolysis activity"/>
    <property type="evidence" value="ECO:0007669"/>
    <property type="project" value="InterPro"/>
</dbReference>
<gene>
    <name evidence="4" type="ORF">A2482_00015</name>
</gene>
<dbReference type="InterPro" id="IPR011704">
    <property type="entry name" value="ATPase_dyneun-rel_AAA"/>
</dbReference>
<sequence>MPEKFDALFREAEGEKDKGPVYKFKKLIKTPEGKVEREFVSVCGVELEVNVEGRGTQFGAEEFEDFALDDKTVELLKIYAKAIKLNQPPLVEGPTDIGKSKVLEYLAFLTNNFLIYQSFSGQTDVSELIGKYVPNTEDARKTFERILAQKNRGSLKLETLAIIAKINAEKEPRGFTKEECMKIAELEGLSLDRAEWVWQDGTVPRAMEFDGGNGAWLYFDELGAAEPQILVKLNRVFARGMKRIEITENGGREVVGGKNFRFFATTNPPSYAGREPFEKDFLRRWVYQKVSALGQKDFKARLDFAGLRNADKGGRADIFGRPEINELLNDLIVSFAFLAQDYLDKIPKDPGEQQFRMGDFTDALRVAEYLRIFGADDLLAVLRDAVEFYYIGKVDEDKQDSSNKNVRKKLRKILDTALAAKDAAEKLKALLDNPEIVKARTEIKTKLVAAAKRAQALEKGLPSRRPRKEDSVDSELGARTISEVTGRTPDKKEVKVNLAELARYWNTFYKDNKVTWVEPIPEDIKLTEAQATEMKRQIEVLGFDWPVIIPEGLTGEPEYEEVEGEEVDEKTKKKVKVKRLQLKKPAEHYKELHELMSEGYKGKTLYGGNYGEDGGVGASKDKRTGLRIIMSKQVQEVTEDEKLKLTMGRSIDDLEAKGGIFETLGVGGMTEAEYLIFQRVYYKETGKHLDVKLYTWFAASSRPRSGRVPCGDWDPGDQRLHFHSNDPDYQNDFRGCRLAGSFLL</sequence>
<dbReference type="SUPFAM" id="SSF52540">
    <property type="entry name" value="P-loop containing nucleoside triphosphate hydrolases"/>
    <property type="match status" value="1"/>
</dbReference>
<evidence type="ECO:0000259" key="3">
    <source>
        <dbReference type="Pfam" id="PF07728"/>
    </source>
</evidence>
<evidence type="ECO:0000256" key="1">
    <source>
        <dbReference type="ARBA" id="ARBA00022741"/>
    </source>
</evidence>
<dbReference type="PANTHER" id="PTHR48103:SF2">
    <property type="entry name" value="MIDASIN"/>
    <property type="match status" value="1"/>
</dbReference>
<dbReference type="Pfam" id="PF07728">
    <property type="entry name" value="AAA_5"/>
    <property type="match status" value="1"/>
</dbReference>
<protein>
    <recommendedName>
        <fullName evidence="3">ATPase dynein-related AAA domain-containing protein</fullName>
    </recommendedName>
</protein>
<dbReference type="AlphaFoldDB" id="A0A1F5T587"/>
<evidence type="ECO:0000256" key="2">
    <source>
        <dbReference type="ARBA" id="ARBA00022840"/>
    </source>
</evidence>
<comment type="caution">
    <text evidence="4">The sequence shown here is derived from an EMBL/GenBank/DDBJ whole genome shotgun (WGS) entry which is preliminary data.</text>
</comment>
<dbReference type="Gene3D" id="3.40.50.300">
    <property type="entry name" value="P-loop containing nucleotide triphosphate hydrolases"/>
    <property type="match status" value="1"/>
</dbReference>
<dbReference type="InterPro" id="IPR027417">
    <property type="entry name" value="P-loop_NTPase"/>
</dbReference>
<dbReference type="GO" id="GO:0030687">
    <property type="term" value="C:preribosome, large subunit precursor"/>
    <property type="evidence" value="ECO:0007669"/>
    <property type="project" value="TreeGrafter"/>
</dbReference>
<evidence type="ECO:0000313" key="4">
    <source>
        <dbReference type="EMBL" id="OGF34138.1"/>
    </source>
</evidence>
<dbReference type="GO" id="GO:0005524">
    <property type="term" value="F:ATP binding"/>
    <property type="evidence" value="ECO:0007669"/>
    <property type="project" value="UniProtKB-KW"/>
</dbReference>
<reference evidence="4 5" key="1">
    <citation type="journal article" date="2016" name="Nat. Commun.">
        <title>Thousands of microbial genomes shed light on interconnected biogeochemical processes in an aquifer system.</title>
        <authorList>
            <person name="Anantharaman K."/>
            <person name="Brown C.T."/>
            <person name="Hug L.A."/>
            <person name="Sharon I."/>
            <person name="Castelle C.J."/>
            <person name="Probst A.J."/>
            <person name="Thomas B.C."/>
            <person name="Singh A."/>
            <person name="Wilkins M.J."/>
            <person name="Karaoz U."/>
            <person name="Brodie E.L."/>
            <person name="Williams K.H."/>
            <person name="Hubbard S.S."/>
            <person name="Banfield J.F."/>
        </authorList>
    </citation>
    <scope>NUCLEOTIDE SEQUENCE [LARGE SCALE GENOMIC DNA]</scope>
</reference>
<feature type="domain" description="ATPase dynein-related AAA" evidence="3">
    <location>
        <begin position="193"/>
        <end position="284"/>
    </location>
</feature>
<dbReference type="EMBL" id="MFGM01000083">
    <property type="protein sequence ID" value="OGF34138.1"/>
    <property type="molecule type" value="Genomic_DNA"/>
</dbReference>
<keyword evidence="2" id="KW-0067">ATP-binding</keyword>
<dbReference type="PANTHER" id="PTHR48103">
    <property type="entry name" value="MIDASIN-RELATED"/>
    <property type="match status" value="1"/>
</dbReference>
<proteinExistence type="predicted"/>